<dbReference type="Gene3D" id="1.10.10.2830">
    <property type="match status" value="1"/>
</dbReference>
<protein>
    <submittedName>
        <fullName evidence="2">Chromosome partitioning protein, ParB family</fullName>
    </submittedName>
</protein>
<proteinExistence type="predicted"/>
<dbReference type="RefSeq" id="WP_155191880.1">
    <property type="nucleotide sequence ID" value="NZ_BAAAEA010000001.1"/>
</dbReference>
<evidence type="ECO:0000313" key="2">
    <source>
        <dbReference type="EMBL" id="SMP06779.1"/>
    </source>
</evidence>
<dbReference type="InterPro" id="IPR003115">
    <property type="entry name" value="ParB_N"/>
</dbReference>
<gene>
    <name evidence="2" type="ORF">SAMN06265374_0804</name>
</gene>
<keyword evidence="3" id="KW-1185">Reference proteome</keyword>
<reference evidence="2 3" key="1">
    <citation type="submission" date="2017-05" db="EMBL/GenBank/DDBJ databases">
        <authorList>
            <person name="Varghese N."/>
            <person name="Submissions S."/>
        </authorList>
    </citation>
    <scope>NUCLEOTIDE SEQUENCE [LARGE SCALE GENOMIC DNA]</scope>
    <source>
        <strain evidence="2 3">DSM 15949</strain>
    </source>
</reference>
<evidence type="ECO:0000313" key="3">
    <source>
        <dbReference type="Proteomes" id="UP001157914"/>
    </source>
</evidence>
<dbReference type="SUPFAM" id="SSF110849">
    <property type="entry name" value="ParB/Sulfiredoxin"/>
    <property type="match status" value="1"/>
</dbReference>
<dbReference type="EMBL" id="FXTT01000001">
    <property type="protein sequence ID" value="SMP06779.1"/>
    <property type="molecule type" value="Genomic_DNA"/>
</dbReference>
<dbReference type="Pfam" id="PF02195">
    <property type="entry name" value="ParB_N"/>
    <property type="match status" value="1"/>
</dbReference>
<evidence type="ECO:0000259" key="1">
    <source>
        <dbReference type="SMART" id="SM00470"/>
    </source>
</evidence>
<dbReference type="InterPro" id="IPR050336">
    <property type="entry name" value="Chromosome_partition/occlusion"/>
</dbReference>
<accession>A0ABY1ND13</accession>
<name>A0ABY1ND13_9HYPH</name>
<sequence>MAEFKSLSLSKISISTRLRNLDEDLARVISGSIAEYGLMNPITVRATPRAKAGSYTLIAGLHRLRATELLAIETIDCFVLKADQADAQLLEIAENLHRNELSVIDRAVAVLKYRELWEERHGKIQKISARNPKGQVVPSESHGFSDHTAKRLGLHPKTIKRLSQIALNLHADLRSAVKGTEIADNQSTLLKLSRLEPVKQKQAAAAFKQEPDLKMVLTAIDDRPKPKRPDPEAKAFSDLVNAWQRAGTETRQRFCDYIVRTDQPSQMEAAE</sequence>
<dbReference type="SMART" id="SM00470">
    <property type="entry name" value="ParB"/>
    <property type="match status" value="1"/>
</dbReference>
<dbReference type="CDD" id="cd16409">
    <property type="entry name" value="ParB_N_like"/>
    <property type="match status" value="1"/>
</dbReference>
<feature type="domain" description="ParB-like N-terminal" evidence="1">
    <location>
        <begin position="5"/>
        <end position="96"/>
    </location>
</feature>
<organism evidence="2 3">
    <name type="scientific">Roseibium denhamense</name>
    <dbReference type="NCBI Taxonomy" id="76305"/>
    <lineage>
        <taxon>Bacteria</taxon>
        <taxon>Pseudomonadati</taxon>
        <taxon>Pseudomonadota</taxon>
        <taxon>Alphaproteobacteria</taxon>
        <taxon>Hyphomicrobiales</taxon>
        <taxon>Stappiaceae</taxon>
        <taxon>Roseibium</taxon>
    </lineage>
</organism>
<dbReference type="PANTHER" id="PTHR33375">
    <property type="entry name" value="CHROMOSOME-PARTITIONING PROTEIN PARB-RELATED"/>
    <property type="match status" value="1"/>
</dbReference>
<dbReference type="Gene3D" id="3.90.1530.30">
    <property type="match status" value="1"/>
</dbReference>
<dbReference type="PANTHER" id="PTHR33375:SF1">
    <property type="entry name" value="CHROMOSOME-PARTITIONING PROTEIN PARB-RELATED"/>
    <property type="match status" value="1"/>
</dbReference>
<dbReference type="Proteomes" id="UP001157914">
    <property type="component" value="Unassembled WGS sequence"/>
</dbReference>
<comment type="caution">
    <text evidence="2">The sequence shown here is derived from an EMBL/GenBank/DDBJ whole genome shotgun (WGS) entry which is preliminary data.</text>
</comment>
<dbReference type="InterPro" id="IPR036086">
    <property type="entry name" value="ParB/Sulfiredoxin_sf"/>
</dbReference>